<protein>
    <submittedName>
        <fullName evidence="1">Uncharacterized protein</fullName>
    </submittedName>
</protein>
<accession>A0ABD5BQE7</accession>
<dbReference type="RefSeq" id="WP_060417684.1">
    <property type="nucleotide sequence ID" value="NZ_CP119435.1"/>
</dbReference>
<name>A0ABD5BQE7_SERMA</name>
<gene>
    <name evidence="1" type="ORF">RF091_25710</name>
</gene>
<dbReference type="EMBL" id="JAVIPQ010000435">
    <property type="protein sequence ID" value="MDQ9558890.1"/>
    <property type="molecule type" value="Genomic_DNA"/>
</dbReference>
<dbReference type="Proteomes" id="UP001234811">
    <property type="component" value="Unassembled WGS sequence"/>
</dbReference>
<sequence>MRAYDLAKSVFDGVVTIPADFYFGLERSFEDLNLTAGGFLYQSRNRAEDDRLLKGLAQIVKKPNVLFDMVRFIVDDVLSKLPEPVVKKVFEGVTLSGSTYISKTQAQAIVSFAIANRVIRGASVSSFVTKFARLNTIALLSTVMVQGTIARAARSSRKLLNENPKLYYELKKRNWDMLYFLVESSLEKFLILDRLYHKDRTTFDKVVHEIENL</sequence>
<evidence type="ECO:0000313" key="2">
    <source>
        <dbReference type="Proteomes" id="UP001234811"/>
    </source>
</evidence>
<comment type="caution">
    <text evidence="1">The sequence shown here is derived from an EMBL/GenBank/DDBJ whole genome shotgun (WGS) entry which is preliminary data.</text>
</comment>
<organism evidence="1 2">
    <name type="scientific">Serratia marcescens</name>
    <dbReference type="NCBI Taxonomy" id="615"/>
    <lineage>
        <taxon>Bacteria</taxon>
        <taxon>Pseudomonadati</taxon>
        <taxon>Pseudomonadota</taxon>
        <taxon>Gammaproteobacteria</taxon>
        <taxon>Enterobacterales</taxon>
        <taxon>Yersiniaceae</taxon>
        <taxon>Serratia</taxon>
    </lineage>
</organism>
<dbReference type="AlphaFoldDB" id="A0ABD5BQE7"/>
<proteinExistence type="predicted"/>
<evidence type="ECO:0000313" key="1">
    <source>
        <dbReference type="EMBL" id="MDQ9558890.1"/>
    </source>
</evidence>
<reference evidence="1 2" key="1">
    <citation type="submission" date="2023-07" db="EMBL/GenBank/DDBJ databases">
        <title>Pathogens genome sequencing project 196.</title>
        <authorList>
            <person name="Cao X."/>
        </authorList>
    </citation>
    <scope>NUCLEOTIDE SEQUENCE [LARGE SCALE GENOMIC DNA]</scope>
    <source>
        <strain evidence="1 2">SM41</strain>
    </source>
</reference>